<dbReference type="SUPFAM" id="SSF49464">
    <property type="entry name" value="Carboxypeptidase regulatory domain-like"/>
    <property type="match status" value="1"/>
</dbReference>
<dbReference type="SUPFAM" id="SSF56935">
    <property type="entry name" value="Porins"/>
    <property type="match status" value="1"/>
</dbReference>
<dbReference type="InterPro" id="IPR012910">
    <property type="entry name" value="Plug_dom"/>
</dbReference>
<dbReference type="NCBIfam" id="TIGR04056">
    <property type="entry name" value="OMP_RagA_SusC"/>
    <property type="match status" value="1"/>
</dbReference>
<reference evidence="3" key="2">
    <citation type="journal article" date="2021" name="PeerJ">
        <title>Extensive microbial diversity within the chicken gut microbiome revealed by metagenomics and culture.</title>
        <authorList>
            <person name="Gilroy R."/>
            <person name="Ravi A."/>
            <person name="Getino M."/>
            <person name="Pursley I."/>
            <person name="Horton D.L."/>
            <person name="Alikhan N.F."/>
            <person name="Baker D."/>
            <person name="Gharbi K."/>
            <person name="Hall N."/>
            <person name="Watson M."/>
            <person name="Adriaenssens E.M."/>
            <person name="Foster-Nyarko E."/>
            <person name="Jarju S."/>
            <person name="Secka A."/>
            <person name="Antonio M."/>
            <person name="Oren A."/>
            <person name="Chaudhuri R.R."/>
            <person name="La Ragione R."/>
            <person name="Hildebrand F."/>
            <person name="Pallen M.J."/>
        </authorList>
    </citation>
    <scope>NUCLEOTIDE SEQUENCE</scope>
    <source>
        <strain evidence="3">B1-20833</strain>
    </source>
</reference>
<sequence>MKKHITAILLLLACTILSAQENGVKVKVTDEEGMPVAGAVISVKGNPAPVLTDKKGEATVYAMIGDNLTVTLFNRYYSETTVDSENMDIQFSRNDLLLDIGYDRKVSKKYSSMSIDGAGSSDIEVARDRSVLNSVNGLIPGLYVSPAYNVPWFPTPNVYVRGKGSYNGNGVKYFIDGIERDPSLVNSEEVESVTVLKDAAALAIYGVRGADGIVLITTKRGSDGAMRIKTDYNFAVATPYDMPRMASAADYAAAVNEALANDGLAPRYSMNDINALRNGTSKYIPDVDWQKEMLRSTAFTHDFNISLDGAEKRMRYYVYGNFNSYRGLLNNTESNEGYSTQLQMSNLRLRTNLEADVTKTTKLRLNMMGDLNQYQEPASGYYLSGIYDTPAAAFPAKAEDGTWIRSTMFANPLATLTASGYNVYLQRSLYADISIDQDMSAITEGLSLQIKANYDNSANIKDSHTRSYAYYNLNYQYDAAGNVTGTTLDKYGNETGLSFGSSLQSGSYVYTRFSASAKLTYDRSFGDHGVRADAIWSLTRKKTRGQNNIFPYMDYILRVGYDYRKKYIIDLVADYAGSAYLMEGDKYRLYPALSAAWIISSEDWMKGADAVDYLKLRASYGISGYDGRIGYGLDKASAGSGYQFVTMVGSSQGGLALNSYASTYIEPETDYKADVALEMTLFKNLDIQIEGFYNNRKNIKVSSSGVYSSLLGLTAPSIFTGETVNYGAELAIDWSRNIGDFYYHVGGTASYTMNKILEMGEEFHPYDYMYRTGNSIGTLVLYEDNGLYQKSDFDSEGNLLPGNPVSTLISTLRPGDVKYVDKNGDGKIDPYDKSYMPEYNYDPYLTYGINFGFRYRNFGMEAMFTGIEGRTVQLTISSVYWPLYGNNRNISEFYLADHWSESNPGGRYPRLTTLTNGNNFQGGSTIWLESGDFFKLKYLYLYYSLKNKKEKGVLDEVRIFVRGYNLFSFDSIKIFDPESITSGYPTTRALQAGVKFTF</sequence>
<dbReference type="InterPro" id="IPR008969">
    <property type="entry name" value="CarboxyPept-like_regulatory"/>
</dbReference>
<dbReference type="AlphaFoldDB" id="A0A9D9ERU7"/>
<protein>
    <submittedName>
        <fullName evidence="3">SusC/RagA family TonB-linked outer membrane protein</fullName>
    </submittedName>
</protein>
<dbReference type="InterPro" id="IPR023996">
    <property type="entry name" value="TonB-dep_OMP_SusC/RagA"/>
</dbReference>
<dbReference type="InterPro" id="IPR023997">
    <property type="entry name" value="TonB-dep_OMP_SusC/RagA_CS"/>
</dbReference>
<organism evidence="3 4">
    <name type="scientific">Candidatus Cryptobacteroides intestinavium</name>
    <dbReference type="NCBI Taxonomy" id="2840766"/>
    <lineage>
        <taxon>Bacteria</taxon>
        <taxon>Pseudomonadati</taxon>
        <taxon>Bacteroidota</taxon>
        <taxon>Bacteroidia</taxon>
        <taxon>Bacteroidales</taxon>
        <taxon>Candidatus Cryptobacteroides</taxon>
    </lineage>
</organism>
<dbReference type="Pfam" id="PF07715">
    <property type="entry name" value="Plug"/>
    <property type="match status" value="1"/>
</dbReference>
<dbReference type="Gene3D" id="2.170.130.10">
    <property type="entry name" value="TonB-dependent receptor, plug domain"/>
    <property type="match status" value="1"/>
</dbReference>
<feature type="domain" description="TonB-dependent receptor plug" evidence="2">
    <location>
        <begin position="111"/>
        <end position="212"/>
    </location>
</feature>
<dbReference type="Proteomes" id="UP000823661">
    <property type="component" value="Unassembled WGS sequence"/>
</dbReference>
<dbReference type="Gene3D" id="2.60.40.1120">
    <property type="entry name" value="Carboxypeptidase-like, regulatory domain"/>
    <property type="match status" value="1"/>
</dbReference>
<dbReference type="NCBIfam" id="TIGR04057">
    <property type="entry name" value="SusC_RagA_signa"/>
    <property type="match status" value="1"/>
</dbReference>
<comment type="caution">
    <text evidence="3">The sequence shown here is derived from an EMBL/GenBank/DDBJ whole genome shotgun (WGS) entry which is preliminary data.</text>
</comment>
<keyword evidence="1" id="KW-0732">Signal</keyword>
<gene>
    <name evidence="3" type="ORF">IAC06_06360</name>
</gene>
<proteinExistence type="predicted"/>
<feature type="signal peptide" evidence="1">
    <location>
        <begin position="1"/>
        <end position="19"/>
    </location>
</feature>
<feature type="chain" id="PRO_5039218786" evidence="1">
    <location>
        <begin position="20"/>
        <end position="998"/>
    </location>
</feature>
<evidence type="ECO:0000313" key="4">
    <source>
        <dbReference type="Proteomes" id="UP000823661"/>
    </source>
</evidence>
<accession>A0A9D9ERU7</accession>
<reference evidence="3" key="1">
    <citation type="submission" date="2020-10" db="EMBL/GenBank/DDBJ databases">
        <authorList>
            <person name="Gilroy R."/>
        </authorList>
    </citation>
    <scope>NUCLEOTIDE SEQUENCE</scope>
    <source>
        <strain evidence="3">B1-20833</strain>
    </source>
</reference>
<evidence type="ECO:0000256" key="1">
    <source>
        <dbReference type="SAM" id="SignalP"/>
    </source>
</evidence>
<evidence type="ECO:0000259" key="2">
    <source>
        <dbReference type="Pfam" id="PF07715"/>
    </source>
</evidence>
<dbReference type="InterPro" id="IPR037066">
    <property type="entry name" value="Plug_dom_sf"/>
</dbReference>
<dbReference type="EMBL" id="JADIMI010000062">
    <property type="protein sequence ID" value="MBO8452488.1"/>
    <property type="molecule type" value="Genomic_DNA"/>
</dbReference>
<evidence type="ECO:0000313" key="3">
    <source>
        <dbReference type="EMBL" id="MBO8452488.1"/>
    </source>
</evidence>
<name>A0A9D9ERU7_9BACT</name>